<organism evidence="3 4">
    <name type="scientific">Candidatus Amulumruptor caecigallinarius</name>
    <dbReference type="NCBI Taxonomy" id="2109911"/>
    <lineage>
        <taxon>Bacteria</taxon>
        <taxon>Pseudomonadati</taxon>
        <taxon>Bacteroidota</taxon>
        <taxon>Bacteroidia</taxon>
        <taxon>Bacteroidales</taxon>
        <taxon>Muribaculaceae</taxon>
        <taxon>Candidatus Amulumruptor</taxon>
    </lineage>
</organism>
<feature type="signal peptide" evidence="2">
    <location>
        <begin position="1"/>
        <end position="25"/>
    </location>
</feature>
<dbReference type="PROSITE" id="PS51257">
    <property type="entry name" value="PROKAR_LIPOPROTEIN"/>
    <property type="match status" value="1"/>
</dbReference>
<evidence type="ECO:0000256" key="2">
    <source>
        <dbReference type="SAM" id="SignalP"/>
    </source>
</evidence>
<protein>
    <recommendedName>
        <fullName evidence="5">BACON domain-containing protein</fullName>
    </recommendedName>
</protein>
<dbReference type="AlphaFoldDB" id="A0A921E9Z9"/>
<sequence>MKPLRHIYKLAFALPALLLAGCSDDNEPIAATSSLDGETPSELTLTLSVPDEQVVNLGSRADAEVPAISTVTVYCFSQTGTGGGYLSHKTFDYSEVVTNAATHEITVPIHKNTKSVHLITNAAIGADVTDPVNAVTTDVNAGVMWGRADLKDIITKGSTFTLMPNTARVSIKNEADGFTASGFTVSGTADRGTVAPSGWNTDPSDPTIGSGTTYPANSTLTSTDASLYVFETPEDDQVEGQPEHYHVRGRIVIEGTYGGVKGYYTVAFRQRTGNVNGFPETPGNFHYIPLHVIRNHHYIVNIKEVRAQGWPTIEEALKAEPDNRLTVEITDKTPEITDIIASRDYMLGVGDDVTVTWDAEVAQINVATSWSGKHASTGKPYEVTVSADAAAWVDVSGINEASFEVNFYERDEEPVTTYVLNVPLSPNSQSTQPRTATLTVRSGDLTRTLDITQAGRDYMRDPNRPVKMVMNRGYDKTINDWFAFVDNECKGLLPENSHTGAGRNDGLIFPAVPAYTVTYRIPQLSGDQGATCTGNFSCDKTTDSDYYIVTANITSKPNIEIGSLTITNADGVKIVYPLYQTGYMHELTADTETYQREGGEITGWFYYEVVKVGSIYMLDRNLGASSNKPYISTYAGFKDNTDAIGAYFKIATTKSTSTANPNTILGELNVSDFIIPTDTQISAWGIYIGNVSGTTGEAARVGIINTADGEYSQIYIPHGGYYEATSHKYETHGNIWTSTLVAGEQGFDPTLSPEFGYWFRYLNVYSNRVNFVQIRFANGSGGMAPTAESVFKYMPIRLMWKP</sequence>
<evidence type="ECO:0008006" key="5">
    <source>
        <dbReference type="Google" id="ProtNLM"/>
    </source>
</evidence>
<reference evidence="3" key="2">
    <citation type="submission" date="2021-09" db="EMBL/GenBank/DDBJ databases">
        <authorList>
            <person name="Gilroy R."/>
        </authorList>
    </citation>
    <scope>NUCLEOTIDE SEQUENCE</scope>
    <source>
        <strain evidence="3">4100</strain>
    </source>
</reference>
<dbReference type="Proteomes" id="UP000711407">
    <property type="component" value="Unassembled WGS sequence"/>
</dbReference>
<feature type="compositionally biased region" description="Polar residues" evidence="1">
    <location>
        <begin position="198"/>
        <end position="216"/>
    </location>
</feature>
<gene>
    <name evidence="3" type="ORF">K8V47_09465</name>
</gene>
<feature type="chain" id="PRO_5037847539" description="BACON domain-containing protein" evidence="2">
    <location>
        <begin position="26"/>
        <end position="802"/>
    </location>
</feature>
<comment type="caution">
    <text evidence="3">The sequence shown here is derived from an EMBL/GenBank/DDBJ whole genome shotgun (WGS) entry which is preliminary data.</text>
</comment>
<evidence type="ECO:0000313" key="3">
    <source>
        <dbReference type="EMBL" id="HJE39969.1"/>
    </source>
</evidence>
<keyword evidence="2" id="KW-0732">Signal</keyword>
<proteinExistence type="predicted"/>
<reference evidence="3" key="1">
    <citation type="journal article" date="2021" name="PeerJ">
        <title>Extensive microbial diversity within the chicken gut microbiome revealed by metagenomics and culture.</title>
        <authorList>
            <person name="Gilroy R."/>
            <person name="Ravi A."/>
            <person name="Getino M."/>
            <person name="Pursley I."/>
            <person name="Horton D.L."/>
            <person name="Alikhan N.F."/>
            <person name="Baker D."/>
            <person name="Gharbi K."/>
            <person name="Hall N."/>
            <person name="Watson M."/>
            <person name="Adriaenssens E.M."/>
            <person name="Foster-Nyarko E."/>
            <person name="Jarju S."/>
            <person name="Secka A."/>
            <person name="Antonio M."/>
            <person name="Oren A."/>
            <person name="Chaudhuri R.R."/>
            <person name="La Ragione R."/>
            <person name="Hildebrand F."/>
            <person name="Pallen M.J."/>
        </authorList>
    </citation>
    <scope>NUCLEOTIDE SEQUENCE</scope>
    <source>
        <strain evidence="3">4100</strain>
    </source>
</reference>
<dbReference type="EMBL" id="DYXT01000049">
    <property type="protein sequence ID" value="HJE39969.1"/>
    <property type="molecule type" value="Genomic_DNA"/>
</dbReference>
<evidence type="ECO:0000256" key="1">
    <source>
        <dbReference type="SAM" id="MobiDB-lite"/>
    </source>
</evidence>
<feature type="region of interest" description="Disordered" evidence="1">
    <location>
        <begin position="194"/>
        <end position="216"/>
    </location>
</feature>
<evidence type="ECO:0000313" key="4">
    <source>
        <dbReference type="Proteomes" id="UP000711407"/>
    </source>
</evidence>
<accession>A0A921E9Z9</accession>
<name>A0A921E9Z9_9BACT</name>